<evidence type="ECO:0000313" key="2">
    <source>
        <dbReference type="Proteomes" id="UP000225108"/>
    </source>
</evidence>
<name>A0A2G3PQG9_WILMA</name>
<dbReference type="RefSeq" id="WP_099381176.1">
    <property type="nucleotide sequence ID" value="NZ_PEBD01000004.1"/>
</dbReference>
<gene>
    <name evidence="1" type="ORF">CSW57_01670</name>
</gene>
<dbReference type="Gene3D" id="3.30.530.20">
    <property type="match status" value="1"/>
</dbReference>
<dbReference type="Proteomes" id="UP000225108">
    <property type="component" value="Unassembled WGS sequence"/>
</dbReference>
<comment type="caution">
    <text evidence="1">The sequence shown here is derived from an EMBL/GenBank/DDBJ whole genome shotgun (WGS) entry which is preliminary data.</text>
</comment>
<reference evidence="1 2" key="1">
    <citation type="submission" date="2017-10" db="EMBL/GenBank/DDBJ databases">
        <title>The draft genome sequence of Williamsia sp. BULT 1.1 isolated from the semi-arid grassland soils from South Africa.</title>
        <authorList>
            <person name="Kabwe M.H."/>
            <person name="Govender N."/>
            <person name="Mutseka Lunga P."/>
            <person name="Vikram S."/>
            <person name="Makhalanyane T.P."/>
        </authorList>
    </citation>
    <scope>NUCLEOTIDE SEQUENCE [LARGE SCALE GENOMIC DNA]</scope>
    <source>
        <strain evidence="1 2">BULT 1.1</strain>
    </source>
</reference>
<protein>
    <submittedName>
        <fullName evidence="1">MxaD family protein</fullName>
    </submittedName>
</protein>
<dbReference type="Pfam" id="PF10604">
    <property type="entry name" value="Polyketide_cyc2"/>
    <property type="match status" value="1"/>
</dbReference>
<dbReference type="SUPFAM" id="SSF55961">
    <property type="entry name" value="Bet v1-like"/>
    <property type="match status" value="1"/>
</dbReference>
<proteinExistence type="predicted"/>
<dbReference type="CDD" id="cd07821">
    <property type="entry name" value="PYR_PYL_RCAR_like"/>
    <property type="match status" value="1"/>
</dbReference>
<dbReference type="InterPro" id="IPR019587">
    <property type="entry name" value="Polyketide_cyclase/dehydratase"/>
</dbReference>
<dbReference type="AlphaFoldDB" id="A0A2G3PQG9"/>
<organism evidence="1 2">
    <name type="scientific">Williamsia marianensis</name>
    <dbReference type="NCBI Taxonomy" id="85044"/>
    <lineage>
        <taxon>Bacteria</taxon>
        <taxon>Bacillati</taxon>
        <taxon>Actinomycetota</taxon>
        <taxon>Actinomycetes</taxon>
        <taxon>Mycobacteriales</taxon>
        <taxon>Nocardiaceae</taxon>
        <taxon>Williamsia</taxon>
    </lineage>
</organism>
<sequence length="168" mass="19015">MPTYPMEPFELDFFETAPITHRFSVNLPVSPEQAWAELTRQNTLDWCRVIKSITFTSPAPYGVGTTRSAQLAPGYAQLSERFFCWDEDREAGTYRNAFYVEQSNVPSLRRFGELSEVEPSGGGCRFTWSFAIEMGGVMAKTSRFALPITQKTFATLETDTVKHFSKLS</sequence>
<dbReference type="EMBL" id="PEBD01000004">
    <property type="protein sequence ID" value="PHV68010.1"/>
    <property type="molecule type" value="Genomic_DNA"/>
</dbReference>
<evidence type="ECO:0000313" key="1">
    <source>
        <dbReference type="EMBL" id="PHV68010.1"/>
    </source>
</evidence>
<dbReference type="InterPro" id="IPR023393">
    <property type="entry name" value="START-like_dom_sf"/>
</dbReference>
<accession>A0A2G3PQG9</accession>